<feature type="compositionally biased region" description="Low complexity" evidence="5">
    <location>
        <begin position="419"/>
        <end position="435"/>
    </location>
</feature>
<keyword evidence="2" id="KW-0677">Repeat</keyword>
<protein>
    <recommendedName>
        <fullName evidence="6">Histone-binding protein RBBP4-like N-terminal domain-containing protein</fullName>
    </recommendedName>
</protein>
<dbReference type="Proteomes" id="UP000570595">
    <property type="component" value="Unassembled WGS sequence"/>
</dbReference>
<feature type="compositionally biased region" description="Basic and acidic residues" evidence="5">
    <location>
        <begin position="491"/>
        <end position="511"/>
    </location>
</feature>
<sequence length="602" mass="65440">MGIWVMRGGGEYRDGCSDVEVYSGESELLPEHASAFQRLSLYSIIMPRAATASSATKRAHNEDALPEGKTRDKKAFQSKLEKEKSEQAEGLEFEDPVEDEFEKEEIIDGDASDAEMAAEEEDVAAAGGTAVYRPGVDRVEEGEELVLGDPTMYTMLHRAEVEWPCLSFDTIQDSLGAVGDLLLSGADDGSFKVWDVRNTGHGPMANFKWHRDAVTSVDWHPYDETLLAVASADNTVSLWDMSVEADDDEAQGGQHLEGEEDYPAQMMFLHQGQTGVKEVKFHPQLPGTKSASRAKQLALRTRAAAAAAAAAAKQQQPSGSNSNSTTAAVAQSSTVAKSSLHSKRTSGARMQHARMLERYGDLTRLSLETQSKLEDSDGKIQRLLKRRSALSEQRVQIDKEVTALQRRIREMVAAAMEAAAAATGEGPTAAQPPTTESEESQETASSSSSTPLQEPEVATAAAAPKPTHHVTANPHLNRARARLGRLAKRWQPTEDRDNKLEEDREEAERLLSQRQPSPKRKVRPPEISIEMASANVDDEGDGDEGGAGVEARESEEEDMEIMTEGDESEGEEDTVMDDATEADSGEEGSNGSSSSHHHDDDH</sequence>
<dbReference type="InterPro" id="IPR036322">
    <property type="entry name" value="WD40_repeat_dom_sf"/>
</dbReference>
<feature type="compositionally biased region" description="Acidic residues" evidence="5">
    <location>
        <begin position="89"/>
        <end position="100"/>
    </location>
</feature>
<feature type="region of interest" description="Disordered" evidence="5">
    <location>
        <begin position="52"/>
        <end position="100"/>
    </location>
</feature>
<evidence type="ECO:0000256" key="2">
    <source>
        <dbReference type="ARBA" id="ARBA00022737"/>
    </source>
</evidence>
<dbReference type="InterPro" id="IPR022052">
    <property type="entry name" value="Histone-bd_RBBP4-like_N"/>
</dbReference>
<keyword evidence="4" id="KW-0175">Coiled coil</keyword>
<comment type="caution">
    <text evidence="7">The sequence shown here is derived from an EMBL/GenBank/DDBJ whole genome shotgun (WGS) entry which is preliminary data.</text>
</comment>
<proteinExistence type="predicted"/>
<evidence type="ECO:0000259" key="6">
    <source>
        <dbReference type="Pfam" id="PF12265"/>
    </source>
</evidence>
<dbReference type="SUPFAM" id="SSF50978">
    <property type="entry name" value="WD40 repeat-like"/>
    <property type="match status" value="1"/>
</dbReference>
<dbReference type="Pfam" id="PF00400">
    <property type="entry name" value="WD40"/>
    <property type="match status" value="2"/>
</dbReference>
<dbReference type="InterPro" id="IPR015943">
    <property type="entry name" value="WD40/YVTN_repeat-like_dom_sf"/>
</dbReference>
<dbReference type="PANTHER" id="PTHR45903">
    <property type="entry name" value="GLUTAMATE-RICH WD REPEAT-CONTAINING PROTEIN 1"/>
    <property type="match status" value="1"/>
</dbReference>
<name>A0A7J6MEW7_PEROL</name>
<dbReference type="OrthoDB" id="2161379at2759"/>
<dbReference type="GO" id="GO:0005730">
    <property type="term" value="C:nucleolus"/>
    <property type="evidence" value="ECO:0007669"/>
    <property type="project" value="TreeGrafter"/>
</dbReference>
<dbReference type="Gene3D" id="2.130.10.10">
    <property type="entry name" value="YVTN repeat-like/Quinoprotein amine dehydrogenase"/>
    <property type="match status" value="1"/>
</dbReference>
<feature type="compositionally biased region" description="Low complexity" evidence="5">
    <location>
        <begin position="442"/>
        <end position="472"/>
    </location>
</feature>
<feature type="region of interest" description="Disordered" evidence="5">
    <location>
        <begin position="419"/>
        <end position="602"/>
    </location>
</feature>
<evidence type="ECO:0000313" key="8">
    <source>
        <dbReference type="Proteomes" id="UP000570595"/>
    </source>
</evidence>
<feature type="coiled-coil region" evidence="4">
    <location>
        <begin position="373"/>
        <end position="400"/>
    </location>
</feature>
<dbReference type="AlphaFoldDB" id="A0A7J6MEW7"/>
<dbReference type="InterPro" id="IPR051972">
    <property type="entry name" value="Glutamate-rich_WD_repeat"/>
</dbReference>
<dbReference type="PANTHER" id="PTHR45903:SF1">
    <property type="entry name" value="GLUTAMATE-RICH WD REPEAT-CONTAINING PROTEIN 1"/>
    <property type="match status" value="1"/>
</dbReference>
<reference evidence="7 8" key="1">
    <citation type="submission" date="2020-04" db="EMBL/GenBank/DDBJ databases">
        <title>Perkinsus olseni comparative genomics.</title>
        <authorList>
            <person name="Bogema D.R."/>
        </authorList>
    </citation>
    <scope>NUCLEOTIDE SEQUENCE [LARGE SCALE GENOMIC DNA]</scope>
    <source>
        <strain evidence="7">ATCC PRA-179</strain>
    </source>
</reference>
<accession>A0A7J6MEW7</accession>
<feature type="compositionally biased region" description="Basic residues" evidence="5">
    <location>
        <begin position="477"/>
        <end position="488"/>
    </location>
</feature>
<dbReference type="Pfam" id="PF12265">
    <property type="entry name" value="CAF1C_H4-bd"/>
    <property type="match status" value="1"/>
</dbReference>
<feature type="compositionally biased region" description="Acidic residues" evidence="5">
    <location>
        <begin position="553"/>
        <end position="586"/>
    </location>
</feature>
<evidence type="ECO:0000256" key="3">
    <source>
        <dbReference type="PROSITE-ProRule" id="PRU00221"/>
    </source>
</evidence>
<evidence type="ECO:0000313" key="7">
    <source>
        <dbReference type="EMBL" id="KAF4669710.1"/>
    </source>
</evidence>
<evidence type="ECO:0000256" key="5">
    <source>
        <dbReference type="SAM" id="MobiDB-lite"/>
    </source>
</evidence>
<evidence type="ECO:0000256" key="1">
    <source>
        <dbReference type="ARBA" id="ARBA00022574"/>
    </source>
</evidence>
<gene>
    <name evidence="7" type="ORF">FOZ61_003304</name>
</gene>
<feature type="compositionally biased region" description="Basic and acidic residues" evidence="5">
    <location>
        <begin position="59"/>
        <end position="87"/>
    </location>
</feature>
<dbReference type="PROSITE" id="PS50294">
    <property type="entry name" value="WD_REPEATS_REGION"/>
    <property type="match status" value="1"/>
</dbReference>
<organism evidence="7 8">
    <name type="scientific">Perkinsus olseni</name>
    <name type="common">Perkinsus atlanticus</name>
    <dbReference type="NCBI Taxonomy" id="32597"/>
    <lineage>
        <taxon>Eukaryota</taxon>
        <taxon>Sar</taxon>
        <taxon>Alveolata</taxon>
        <taxon>Perkinsozoa</taxon>
        <taxon>Perkinsea</taxon>
        <taxon>Perkinsida</taxon>
        <taxon>Perkinsidae</taxon>
        <taxon>Perkinsus</taxon>
    </lineage>
</organism>
<dbReference type="PROSITE" id="PS50082">
    <property type="entry name" value="WD_REPEATS_2"/>
    <property type="match status" value="2"/>
</dbReference>
<dbReference type="InterPro" id="IPR001680">
    <property type="entry name" value="WD40_rpt"/>
</dbReference>
<dbReference type="EMBL" id="JABAHT010000020">
    <property type="protein sequence ID" value="KAF4669710.1"/>
    <property type="molecule type" value="Genomic_DNA"/>
</dbReference>
<feature type="region of interest" description="Disordered" evidence="5">
    <location>
        <begin position="309"/>
        <end position="351"/>
    </location>
</feature>
<feature type="domain" description="Histone-binding protein RBBP4-like N-terminal" evidence="6">
    <location>
        <begin position="150"/>
        <end position="174"/>
    </location>
</feature>
<keyword evidence="1 3" id="KW-0853">WD repeat</keyword>
<feature type="repeat" description="WD" evidence="3">
    <location>
        <begin position="179"/>
        <end position="198"/>
    </location>
</feature>
<dbReference type="GO" id="GO:0042254">
    <property type="term" value="P:ribosome biogenesis"/>
    <property type="evidence" value="ECO:0007669"/>
    <property type="project" value="TreeGrafter"/>
</dbReference>
<dbReference type="SMART" id="SM00320">
    <property type="entry name" value="WD40"/>
    <property type="match status" value="2"/>
</dbReference>
<evidence type="ECO:0000256" key="4">
    <source>
        <dbReference type="SAM" id="Coils"/>
    </source>
</evidence>
<feature type="repeat" description="WD" evidence="3">
    <location>
        <begin position="207"/>
        <end position="242"/>
    </location>
</feature>
<feature type="compositionally biased region" description="Low complexity" evidence="5">
    <location>
        <begin position="309"/>
        <end position="339"/>
    </location>
</feature>